<evidence type="ECO:0000313" key="3">
    <source>
        <dbReference type="Proteomes" id="UP000030145"/>
    </source>
</evidence>
<evidence type="ECO:0000313" key="2">
    <source>
        <dbReference type="EMBL" id="KGM18615.1"/>
    </source>
</evidence>
<keyword evidence="1" id="KW-1133">Transmembrane helix</keyword>
<dbReference type="EMBL" id="JRVJ01000010">
    <property type="protein sequence ID" value="KGM18615.1"/>
    <property type="molecule type" value="Genomic_DNA"/>
</dbReference>
<dbReference type="InterPro" id="IPR021517">
    <property type="entry name" value="DUF3180"/>
</dbReference>
<organism evidence="2 3">
    <name type="scientific">Corynebacterium auriscanis</name>
    <dbReference type="NCBI Taxonomy" id="99807"/>
    <lineage>
        <taxon>Bacteria</taxon>
        <taxon>Bacillati</taxon>
        <taxon>Actinomycetota</taxon>
        <taxon>Actinomycetes</taxon>
        <taxon>Mycobacteriales</taxon>
        <taxon>Corynebacteriaceae</taxon>
        <taxon>Corynebacterium</taxon>
    </lineage>
</organism>
<feature type="transmembrane region" description="Helical" evidence="1">
    <location>
        <begin position="122"/>
        <end position="140"/>
    </location>
</feature>
<keyword evidence="3" id="KW-1185">Reference proteome</keyword>
<gene>
    <name evidence="2" type="ORF">MA47_06665</name>
</gene>
<dbReference type="AlphaFoldDB" id="A0A0A2DHF2"/>
<proteinExistence type="predicted"/>
<keyword evidence="1" id="KW-0472">Membrane</keyword>
<sequence length="162" mass="16358">MNEIQRIKVSSLVWVGVIAALIAGVTTLSFYGSFPPIKLTSAVLLFVMAGVAWVAAGAVKKRIDDGGVGFDRSQMQPTTVASWMLYGKALAWIGALLAGLYVGMGAYIIPQAGNLSAAQADMPGVAAGFVGALAGAVAGVRLERACEAPPADGACTSAEGAA</sequence>
<dbReference type="Proteomes" id="UP000030145">
    <property type="component" value="Unassembled WGS sequence"/>
</dbReference>
<comment type="caution">
    <text evidence="2">The sequence shown here is derived from an EMBL/GenBank/DDBJ whole genome shotgun (WGS) entry which is preliminary data.</text>
</comment>
<dbReference type="Pfam" id="PF11377">
    <property type="entry name" value="DUF3180"/>
    <property type="match status" value="1"/>
</dbReference>
<accession>A0A0A2DHF2</accession>
<name>A0A0A2DHF2_9CORY</name>
<evidence type="ECO:0000256" key="1">
    <source>
        <dbReference type="SAM" id="Phobius"/>
    </source>
</evidence>
<dbReference type="GeneID" id="300552121"/>
<feature type="transmembrane region" description="Helical" evidence="1">
    <location>
        <begin position="80"/>
        <end position="102"/>
    </location>
</feature>
<reference evidence="2 3" key="1">
    <citation type="submission" date="2014-10" db="EMBL/GenBank/DDBJ databases">
        <title>Whole Genome sequence of Corynebacterium auriscanis strain CIP 106629.</title>
        <authorList>
            <person name="Hassan S.S."/>
            <person name="Jamal S.B."/>
            <person name="Tiwari S."/>
            <person name="Oliveira L.D.C."/>
            <person name="Souza F."/>
            <person name="Mariano D.C."/>
            <person name="Almeida S."/>
            <person name="Dorella F."/>
            <person name="Pereira F."/>
            <person name="Carvalho A."/>
            <person name="Leal C.A."/>
            <person name="Soares S.D.C."/>
            <person name="Figueiredo H.C."/>
            <person name="Silva A."/>
            <person name="Azevedo V.A."/>
        </authorList>
    </citation>
    <scope>NUCLEOTIDE SEQUENCE [LARGE SCALE GENOMIC DNA]</scope>
    <source>
        <strain evidence="2 3">CIP 106629</strain>
    </source>
</reference>
<keyword evidence="1" id="KW-0812">Transmembrane</keyword>
<protein>
    <submittedName>
        <fullName evidence="2">Membrane protein</fullName>
    </submittedName>
</protein>
<feature type="transmembrane region" description="Helical" evidence="1">
    <location>
        <begin position="39"/>
        <end position="59"/>
    </location>
</feature>
<dbReference type="RefSeq" id="WP_035114573.1">
    <property type="nucleotide sequence ID" value="NZ_CP047046.1"/>
</dbReference>
<feature type="transmembrane region" description="Helical" evidence="1">
    <location>
        <begin position="12"/>
        <end position="33"/>
    </location>
</feature>